<dbReference type="InterPro" id="IPR000700">
    <property type="entry name" value="PAS-assoc_C"/>
</dbReference>
<dbReference type="NCBIfam" id="TIGR00229">
    <property type="entry name" value="sensory_box"/>
    <property type="match status" value="1"/>
</dbReference>
<feature type="domain" description="PAC" evidence="2">
    <location>
        <begin position="117"/>
        <end position="169"/>
    </location>
</feature>
<proteinExistence type="predicted"/>
<dbReference type="RefSeq" id="WP_307151623.1">
    <property type="nucleotide sequence ID" value="NZ_JAUSTU010000021.1"/>
</dbReference>
<dbReference type="PANTHER" id="PTHR44757">
    <property type="entry name" value="DIGUANYLATE CYCLASE DGCP"/>
    <property type="match status" value="1"/>
</dbReference>
<dbReference type="PROSITE" id="PS50112">
    <property type="entry name" value="PAS"/>
    <property type="match status" value="1"/>
</dbReference>
<organism evidence="5 6">
    <name type="scientific">Anoxybacillus andreesenii</name>
    <dbReference type="NCBI Taxonomy" id="1325932"/>
    <lineage>
        <taxon>Bacteria</taxon>
        <taxon>Bacillati</taxon>
        <taxon>Bacillota</taxon>
        <taxon>Bacilli</taxon>
        <taxon>Bacillales</taxon>
        <taxon>Anoxybacillaceae</taxon>
        <taxon>Anoxybacillus</taxon>
    </lineage>
</organism>
<protein>
    <submittedName>
        <fullName evidence="5">Diguanylate cyclase (GGDEF)-like protein/PAS domain S-box-containing protein</fullName>
    </submittedName>
</protein>
<dbReference type="Pfam" id="PF00990">
    <property type="entry name" value="GGDEF"/>
    <property type="match status" value="1"/>
</dbReference>
<dbReference type="Gene3D" id="3.30.450.20">
    <property type="entry name" value="PAS domain"/>
    <property type="match status" value="1"/>
</dbReference>
<dbReference type="PROSITE" id="PS50883">
    <property type="entry name" value="EAL"/>
    <property type="match status" value="1"/>
</dbReference>
<comment type="caution">
    <text evidence="5">The sequence shown here is derived from an EMBL/GenBank/DDBJ whole genome shotgun (WGS) entry which is preliminary data.</text>
</comment>
<reference evidence="5 6" key="1">
    <citation type="submission" date="2023-07" db="EMBL/GenBank/DDBJ databases">
        <title>Genomic Encyclopedia of Type Strains, Phase IV (KMG-IV): sequencing the most valuable type-strain genomes for metagenomic binning, comparative biology and taxonomic classification.</title>
        <authorList>
            <person name="Goeker M."/>
        </authorList>
    </citation>
    <scope>NUCLEOTIDE SEQUENCE [LARGE SCALE GENOMIC DNA]</scope>
    <source>
        <strain evidence="5 6">DSM 23948</strain>
    </source>
</reference>
<dbReference type="InterPro" id="IPR035965">
    <property type="entry name" value="PAS-like_dom_sf"/>
</dbReference>
<dbReference type="InterPro" id="IPR043128">
    <property type="entry name" value="Rev_trsase/Diguanyl_cyclase"/>
</dbReference>
<dbReference type="InterPro" id="IPR001610">
    <property type="entry name" value="PAC"/>
</dbReference>
<dbReference type="InterPro" id="IPR052155">
    <property type="entry name" value="Biofilm_reg_signaling"/>
</dbReference>
<dbReference type="InterPro" id="IPR000014">
    <property type="entry name" value="PAS"/>
</dbReference>
<dbReference type="PROSITE" id="PS50113">
    <property type="entry name" value="PAC"/>
    <property type="match status" value="1"/>
</dbReference>
<dbReference type="SMART" id="SM00052">
    <property type="entry name" value="EAL"/>
    <property type="match status" value="1"/>
</dbReference>
<dbReference type="NCBIfam" id="TIGR00254">
    <property type="entry name" value="GGDEF"/>
    <property type="match status" value="1"/>
</dbReference>
<evidence type="ECO:0000313" key="6">
    <source>
        <dbReference type="Proteomes" id="UP001231362"/>
    </source>
</evidence>
<keyword evidence="6" id="KW-1185">Reference proteome</keyword>
<dbReference type="Proteomes" id="UP001231362">
    <property type="component" value="Unassembled WGS sequence"/>
</dbReference>
<gene>
    <name evidence="5" type="ORF">J2S07_003479</name>
</gene>
<dbReference type="InterPro" id="IPR035919">
    <property type="entry name" value="EAL_sf"/>
</dbReference>
<dbReference type="Gene3D" id="3.20.20.450">
    <property type="entry name" value="EAL domain"/>
    <property type="match status" value="1"/>
</dbReference>
<name>A0ABT9V869_9BACL</name>
<dbReference type="InterPro" id="IPR001633">
    <property type="entry name" value="EAL_dom"/>
</dbReference>
<dbReference type="SUPFAM" id="SSF55785">
    <property type="entry name" value="PYP-like sensor domain (PAS domain)"/>
    <property type="match status" value="1"/>
</dbReference>
<sequence length="612" mass="70687">MNIFLKNDFTPTLDSLHNLLDKTTDKEVFLELEKNIKQLSKFEQHYSMLSKAIDASIIIGITDQRGCIVYVNEKFCEISKYSRSELLGQNHRIVNSGYHEKDFFKEMWRTIAHGEVWEGEVKNRAKDGSNYWVKTTILPILDDRGKPSLYISLRTDITEGKVAQEKLVEALNNSAQEEIKFMAYHDSLTNLPNKRMFNEDMTKLITHSSQVGQDFAVVFLDLDRFKQINDSLGHTIGDMLIQEVAIRLKERIGSRGRIYRFAGDEFILVFPGCTKDGMEEVSEELLSVFEEVFVLANSYQIFTTPSIGISIFPEHGQDFDTLLKNADTAMFVAKSNGRNTYQVYEAWMNEHHREALTIEQHLRQAIEKNEFEIYFQPKMDFSSERIKSMETLLRWKNPILGNVQPDKFIPIAEETGLIIKIDEWVLEQARRQNKEWNDARLTDPLRIAVNISALHFRLPNFVSLVEDTLKKTGLAPELLEIEITESSFIDNIDECINSLTKLRNMGVFVAIDDFGIGYSSLNYLRKFPISSLKIDRSFIQEIAENQEEIAIVRAMIYLSHELNLRVVAEGTETKEVIELLRELGCNEVQGYYVSRPVPKQEFEKIVRRINGD</sequence>
<evidence type="ECO:0000259" key="2">
    <source>
        <dbReference type="PROSITE" id="PS50113"/>
    </source>
</evidence>
<dbReference type="InterPro" id="IPR029787">
    <property type="entry name" value="Nucleotide_cyclase"/>
</dbReference>
<dbReference type="PROSITE" id="PS50887">
    <property type="entry name" value="GGDEF"/>
    <property type="match status" value="1"/>
</dbReference>
<feature type="domain" description="PAS" evidence="1">
    <location>
        <begin position="45"/>
        <end position="102"/>
    </location>
</feature>
<dbReference type="SMART" id="SM00091">
    <property type="entry name" value="PAS"/>
    <property type="match status" value="1"/>
</dbReference>
<evidence type="ECO:0000259" key="3">
    <source>
        <dbReference type="PROSITE" id="PS50883"/>
    </source>
</evidence>
<dbReference type="InterPro" id="IPR000160">
    <property type="entry name" value="GGDEF_dom"/>
</dbReference>
<dbReference type="SUPFAM" id="SSF141868">
    <property type="entry name" value="EAL domain-like"/>
    <property type="match status" value="1"/>
</dbReference>
<dbReference type="PANTHER" id="PTHR44757:SF2">
    <property type="entry name" value="BIOFILM ARCHITECTURE MAINTENANCE PROTEIN MBAA"/>
    <property type="match status" value="1"/>
</dbReference>
<feature type="domain" description="GGDEF" evidence="4">
    <location>
        <begin position="213"/>
        <end position="346"/>
    </location>
</feature>
<dbReference type="SMART" id="SM00086">
    <property type="entry name" value="PAC"/>
    <property type="match status" value="1"/>
</dbReference>
<dbReference type="SUPFAM" id="SSF55073">
    <property type="entry name" value="Nucleotide cyclase"/>
    <property type="match status" value="1"/>
</dbReference>
<dbReference type="Pfam" id="PF13426">
    <property type="entry name" value="PAS_9"/>
    <property type="match status" value="1"/>
</dbReference>
<dbReference type="CDD" id="cd00130">
    <property type="entry name" value="PAS"/>
    <property type="match status" value="1"/>
</dbReference>
<dbReference type="CDD" id="cd01948">
    <property type="entry name" value="EAL"/>
    <property type="match status" value="1"/>
</dbReference>
<dbReference type="SMART" id="SM00267">
    <property type="entry name" value="GGDEF"/>
    <property type="match status" value="1"/>
</dbReference>
<evidence type="ECO:0000259" key="1">
    <source>
        <dbReference type="PROSITE" id="PS50112"/>
    </source>
</evidence>
<feature type="domain" description="EAL" evidence="3">
    <location>
        <begin position="355"/>
        <end position="610"/>
    </location>
</feature>
<dbReference type="Gene3D" id="3.30.70.270">
    <property type="match status" value="1"/>
</dbReference>
<evidence type="ECO:0000313" key="5">
    <source>
        <dbReference type="EMBL" id="MDQ0157151.1"/>
    </source>
</evidence>
<dbReference type="CDD" id="cd01949">
    <property type="entry name" value="GGDEF"/>
    <property type="match status" value="1"/>
</dbReference>
<accession>A0ABT9V869</accession>
<evidence type="ECO:0000259" key="4">
    <source>
        <dbReference type="PROSITE" id="PS50887"/>
    </source>
</evidence>
<dbReference type="EMBL" id="JAUSTU010000021">
    <property type="protein sequence ID" value="MDQ0157151.1"/>
    <property type="molecule type" value="Genomic_DNA"/>
</dbReference>
<dbReference type="Pfam" id="PF00563">
    <property type="entry name" value="EAL"/>
    <property type="match status" value="1"/>
</dbReference>